<sequence>MVYFVSNSRQTRTRFETLAKDFECAFFMTFTGLERELRSHDGCYSVVIDENLEMAACLSFISRHYSDRNLKKILMISSQTEGVPSLPDDRISICSYSDFEDRLSQLRGKDEDDDGLASLLLGDSPAMVHLRSEVKRIGAAGHNVLVYGPTGSGKELVAKALHAAYSKKAPSMLNCALLDSSLLESHLFGHRKGSFSGADSDFKGIAETANGSSIILDEFEAMPMLTQAKLLRFIDTGEYYRVGENVPRYSKCRIIALSNEPIGQLLDDKRLRFDFLMRIAVTRINVPALKDHLEDIGTLVRSREAKCVYKDHIRDIEGLKRYPWPGNVRQLFNVVDSIHTDNKCDKSIDMEDFARGFY</sequence>
<dbReference type="InterPro" id="IPR025944">
    <property type="entry name" value="Sigma_54_int_dom_CS"/>
</dbReference>
<dbReference type="InterPro" id="IPR003593">
    <property type="entry name" value="AAA+_ATPase"/>
</dbReference>
<gene>
    <name evidence="6" type="ORF">IAC42_04460</name>
</gene>
<keyword evidence="2" id="KW-0067">ATP-binding</keyword>
<comment type="caution">
    <text evidence="6">The sequence shown here is derived from an EMBL/GenBank/DDBJ whole genome shotgun (WGS) entry which is preliminary data.</text>
</comment>
<dbReference type="PANTHER" id="PTHR32071">
    <property type="entry name" value="TRANSCRIPTIONAL REGULATORY PROTEIN"/>
    <property type="match status" value="1"/>
</dbReference>
<dbReference type="InterPro" id="IPR002078">
    <property type="entry name" value="Sigma_54_int"/>
</dbReference>
<dbReference type="GO" id="GO:0006355">
    <property type="term" value="P:regulation of DNA-templated transcription"/>
    <property type="evidence" value="ECO:0007669"/>
    <property type="project" value="InterPro"/>
</dbReference>
<evidence type="ECO:0000259" key="5">
    <source>
        <dbReference type="PROSITE" id="PS50045"/>
    </source>
</evidence>
<evidence type="ECO:0000256" key="4">
    <source>
        <dbReference type="ARBA" id="ARBA00023163"/>
    </source>
</evidence>
<keyword evidence="1" id="KW-0547">Nucleotide-binding</keyword>
<dbReference type="EMBL" id="JADIMU010000028">
    <property type="protein sequence ID" value="MBO8442992.1"/>
    <property type="molecule type" value="Genomic_DNA"/>
</dbReference>
<feature type="domain" description="Sigma-54 factor interaction" evidence="5">
    <location>
        <begin position="120"/>
        <end position="340"/>
    </location>
</feature>
<dbReference type="PROSITE" id="PS00688">
    <property type="entry name" value="SIGMA54_INTERACT_3"/>
    <property type="match status" value="1"/>
</dbReference>
<dbReference type="PROSITE" id="PS50045">
    <property type="entry name" value="SIGMA54_INTERACT_4"/>
    <property type="match status" value="1"/>
</dbReference>
<evidence type="ECO:0000256" key="1">
    <source>
        <dbReference type="ARBA" id="ARBA00022741"/>
    </source>
</evidence>
<dbReference type="InterPro" id="IPR058031">
    <property type="entry name" value="AAA_lid_NorR"/>
</dbReference>
<dbReference type="GO" id="GO:0005524">
    <property type="term" value="F:ATP binding"/>
    <property type="evidence" value="ECO:0007669"/>
    <property type="project" value="UniProtKB-KW"/>
</dbReference>
<evidence type="ECO:0000256" key="2">
    <source>
        <dbReference type="ARBA" id="ARBA00022840"/>
    </source>
</evidence>
<organism evidence="6 7">
    <name type="scientific">Candidatus Aphodenecus pullistercoris</name>
    <dbReference type="NCBI Taxonomy" id="2840669"/>
    <lineage>
        <taxon>Bacteria</taxon>
        <taxon>Pseudomonadati</taxon>
        <taxon>Spirochaetota</taxon>
        <taxon>Spirochaetia</taxon>
        <taxon>Spirochaetales</taxon>
        <taxon>Candidatus Aphodenecus</taxon>
    </lineage>
</organism>
<dbReference type="CDD" id="cd00009">
    <property type="entry name" value="AAA"/>
    <property type="match status" value="1"/>
</dbReference>
<proteinExistence type="predicted"/>
<keyword evidence="4" id="KW-0804">Transcription</keyword>
<name>A0A9D9E7T5_9SPIR</name>
<protein>
    <submittedName>
        <fullName evidence="6">Sigma-54-dependent Fis family transcriptional regulator</fullName>
    </submittedName>
</protein>
<dbReference type="Pfam" id="PF25601">
    <property type="entry name" value="AAA_lid_14"/>
    <property type="match status" value="1"/>
</dbReference>
<evidence type="ECO:0000256" key="3">
    <source>
        <dbReference type="ARBA" id="ARBA00023015"/>
    </source>
</evidence>
<evidence type="ECO:0000313" key="7">
    <source>
        <dbReference type="Proteomes" id="UP000823633"/>
    </source>
</evidence>
<dbReference type="SMART" id="SM00382">
    <property type="entry name" value="AAA"/>
    <property type="match status" value="1"/>
</dbReference>
<dbReference type="Gene3D" id="3.40.50.300">
    <property type="entry name" value="P-loop containing nucleotide triphosphate hydrolases"/>
    <property type="match status" value="1"/>
</dbReference>
<dbReference type="AlphaFoldDB" id="A0A9D9E7T5"/>
<reference evidence="6" key="2">
    <citation type="journal article" date="2021" name="PeerJ">
        <title>Extensive microbial diversity within the chicken gut microbiome revealed by metagenomics and culture.</title>
        <authorList>
            <person name="Gilroy R."/>
            <person name="Ravi A."/>
            <person name="Getino M."/>
            <person name="Pursley I."/>
            <person name="Horton D.L."/>
            <person name="Alikhan N.F."/>
            <person name="Baker D."/>
            <person name="Gharbi K."/>
            <person name="Hall N."/>
            <person name="Watson M."/>
            <person name="Adriaenssens E.M."/>
            <person name="Foster-Nyarko E."/>
            <person name="Jarju S."/>
            <person name="Secka A."/>
            <person name="Antonio M."/>
            <person name="Oren A."/>
            <person name="Chaudhuri R.R."/>
            <person name="La Ragione R."/>
            <person name="Hildebrand F."/>
            <person name="Pallen M.J."/>
        </authorList>
    </citation>
    <scope>NUCLEOTIDE SEQUENCE</scope>
    <source>
        <strain evidence="6">11167</strain>
    </source>
</reference>
<reference evidence="6" key="1">
    <citation type="submission" date="2020-10" db="EMBL/GenBank/DDBJ databases">
        <authorList>
            <person name="Gilroy R."/>
        </authorList>
    </citation>
    <scope>NUCLEOTIDE SEQUENCE</scope>
    <source>
        <strain evidence="6">11167</strain>
    </source>
</reference>
<dbReference type="Gene3D" id="1.10.8.60">
    <property type="match status" value="1"/>
</dbReference>
<dbReference type="Pfam" id="PF00158">
    <property type="entry name" value="Sigma54_activat"/>
    <property type="match status" value="1"/>
</dbReference>
<dbReference type="SUPFAM" id="SSF52540">
    <property type="entry name" value="P-loop containing nucleoside triphosphate hydrolases"/>
    <property type="match status" value="1"/>
</dbReference>
<dbReference type="Proteomes" id="UP000823633">
    <property type="component" value="Unassembled WGS sequence"/>
</dbReference>
<evidence type="ECO:0000313" key="6">
    <source>
        <dbReference type="EMBL" id="MBO8442992.1"/>
    </source>
</evidence>
<keyword evidence="3" id="KW-0805">Transcription regulation</keyword>
<accession>A0A9D9E7T5</accession>
<dbReference type="InterPro" id="IPR027417">
    <property type="entry name" value="P-loop_NTPase"/>
</dbReference>